<protein>
    <submittedName>
        <fullName evidence="1">Uncharacterized protein</fullName>
    </submittedName>
</protein>
<organism evidence="1">
    <name type="scientific">Ixodes ricinus</name>
    <name type="common">Common tick</name>
    <name type="synonym">Acarus ricinus</name>
    <dbReference type="NCBI Taxonomy" id="34613"/>
    <lineage>
        <taxon>Eukaryota</taxon>
        <taxon>Metazoa</taxon>
        <taxon>Ecdysozoa</taxon>
        <taxon>Arthropoda</taxon>
        <taxon>Chelicerata</taxon>
        <taxon>Arachnida</taxon>
        <taxon>Acari</taxon>
        <taxon>Parasitiformes</taxon>
        <taxon>Ixodida</taxon>
        <taxon>Ixodoidea</taxon>
        <taxon>Ixodidae</taxon>
        <taxon>Ixodinae</taxon>
        <taxon>Ixodes</taxon>
    </lineage>
</organism>
<sequence length="142" mass="16347">MFITYTTHILSLSAHNTGYKIQNEKSSVYFLICSQKKWTCGLLLIIFAAQVHHRHVSGMAKHRARAETFSGFSYCHHRNNWARVTIRTFREVSSPSEVPKQHLCLTYEPHLITSPKGNVSDQVDLQSPRLCHQVVRSKGRKK</sequence>
<dbReference type="EMBL" id="GIFC01011104">
    <property type="protein sequence ID" value="MXU93187.1"/>
    <property type="molecule type" value="Transcribed_RNA"/>
</dbReference>
<evidence type="ECO:0000313" key="1">
    <source>
        <dbReference type="EMBL" id="MXU93187.1"/>
    </source>
</evidence>
<reference evidence="1" key="1">
    <citation type="submission" date="2019-12" db="EMBL/GenBank/DDBJ databases">
        <title>An insight into the sialome of adult female Ixodes ricinus ticks feeding for 6 days.</title>
        <authorList>
            <person name="Perner J."/>
            <person name="Ribeiro J.M.C."/>
        </authorList>
    </citation>
    <scope>NUCLEOTIDE SEQUENCE</scope>
    <source>
        <strain evidence="1">Semi-engorged</strain>
        <tissue evidence="1">Salivary glands</tissue>
    </source>
</reference>
<proteinExistence type="predicted"/>
<name>A0A6B0UTU3_IXORI</name>
<accession>A0A6B0UTU3</accession>
<dbReference type="AlphaFoldDB" id="A0A6B0UTU3"/>